<accession>A0A088BEV0</accession>
<name>A0A088BEV0_ERUVS</name>
<proteinExistence type="predicted"/>
<organism evidence="1">
    <name type="scientific">Eruca vesicaria subsp. sativa</name>
    <name type="common">Garden rocket</name>
    <name type="synonym">Eruca sativa</name>
    <dbReference type="NCBI Taxonomy" id="29727"/>
    <lineage>
        <taxon>Eukaryota</taxon>
        <taxon>Viridiplantae</taxon>
        <taxon>Streptophyta</taxon>
        <taxon>Embryophyta</taxon>
        <taxon>Tracheophyta</taxon>
        <taxon>Spermatophyta</taxon>
        <taxon>Magnoliopsida</taxon>
        <taxon>eudicotyledons</taxon>
        <taxon>Gunneridae</taxon>
        <taxon>Pentapetalae</taxon>
        <taxon>rosids</taxon>
        <taxon>malvids</taxon>
        <taxon>Brassicales</taxon>
        <taxon>Brassicaceae</taxon>
        <taxon>Brassiceae</taxon>
        <taxon>Eruca</taxon>
    </lineage>
</organism>
<evidence type="ECO:0000313" key="1">
    <source>
        <dbReference type="EMBL" id="AGY62784.1"/>
    </source>
</evidence>
<sequence>MWSRSTQEAPLSSFFLDQATPTLHFTKPNVGASPLGYFLIRHGLLIELSINHCRASSMTLSTALSASYTFPFKYHFVPILPQNPQNQRELLISKGICLHRP</sequence>
<geneLocation type="mitochondrion" evidence="1"/>
<dbReference type="AlphaFoldDB" id="A0A088BEV0"/>
<protein>
    <submittedName>
        <fullName evidence="1">Orf101f</fullName>
    </submittedName>
</protein>
<gene>
    <name evidence="1" type="primary">orf101f</name>
    <name evidence="1" type="ORF">ErsatMp022</name>
</gene>
<dbReference type="EMBL" id="KF442616">
    <property type="protein sequence ID" value="AGY62784.1"/>
    <property type="molecule type" value="Genomic_DNA"/>
</dbReference>
<reference evidence="1" key="1">
    <citation type="journal article" date="2014" name="PLoS ONE">
        <title>Complete Mitochondrial Genome of Eruca sativa Mill. (Garden Rocket).</title>
        <authorList>
            <person name="Wang Y."/>
            <person name="Chu P."/>
            <person name="Yang Q."/>
            <person name="Chang S."/>
            <person name="Chen J."/>
            <person name="Hu M."/>
            <person name="Guan R."/>
        </authorList>
    </citation>
    <scope>NUCLEOTIDE SEQUENCE</scope>
    <source>
        <tissue evidence="1">Etiolated seedling</tissue>
    </source>
</reference>
<keyword evidence="1" id="KW-0496">Mitochondrion</keyword>